<accession>A0A0C3QD45</accession>
<proteinExistence type="predicted"/>
<dbReference type="AlphaFoldDB" id="A0A0C3QD45"/>
<keyword evidence="2" id="KW-1185">Reference proteome</keyword>
<dbReference type="OrthoDB" id="3160271at2759"/>
<protein>
    <recommendedName>
        <fullName evidence="3">F-box domain-containing protein</fullName>
    </recommendedName>
</protein>
<sequence>MQTVTSACAVLPPELLLYIVEQFNCYSDSHPYQLPREAISGLLSLSRVSRAFFDWSTTVLHRRVSLRNGNISSFRAALTTGCPKRSPQATRWLHIQLRAPISSDSFGTQAAFDDQQHQALIREIITILHTVRSTVRNVFLELEVTEKDLGCMVNFRQPASLLVAIGSLSNVEEFFFAPPPGTFLDTMPLPSPKSPLRRLGLLHPRAGEGEFGLLPYRLRDLEHLILVSPMERPQAQRNPLHQRLLGVLGLFLPPALVKRITIVGLRAPRFPAAVLPSGEVLNMTGADTLTAWGLLQGDRDGSLTVLLSERASVCQVWMELA</sequence>
<gene>
    <name evidence="1" type="ORF">M407DRAFT_27822</name>
</gene>
<name>A0A0C3QD45_9AGAM</name>
<dbReference type="EMBL" id="KN823104">
    <property type="protein sequence ID" value="KIO22634.1"/>
    <property type="molecule type" value="Genomic_DNA"/>
</dbReference>
<evidence type="ECO:0000313" key="1">
    <source>
        <dbReference type="EMBL" id="KIO22634.1"/>
    </source>
</evidence>
<evidence type="ECO:0008006" key="3">
    <source>
        <dbReference type="Google" id="ProtNLM"/>
    </source>
</evidence>
<dbReference type="HOGENOM" id="CLU_866516_0_0_1"/>
<organism evidence="1 2">
    <name type="scientific">Tulasnella calospora MUT 4182</name>
    <dbReference type="NCBI Taxonomy" id="1051891"/>
    <lineage>
        <taxon>Eukaryota</taxon>
        <taxon>Fungi</taxon>
        <taxon>Dikarya</taxon>
        <taxon>Basidiomycota</taxon>
        <taxon>Agaricomycotina</taxon>
        <taxon>Agaricomycetes</taxon>
        <taxon>Cantharellales</taxon>
        <taxon>Tulasnellaceae</taxon>
        <taxon>Tulasnella</taxon>
    </lineage>
</organism>
<reference evidence="1 2" key="1">
    <citation type="submission" date="2014-04" db="EMBL/GenBank/DDBJ databases">
        <authorList>
            <consortium name="DOE Joint Genome Institute"/>
            <person name="Kuo A."/>
            <person name="Girlanda M."/>
            <person name="Perotto S."/>
            <person name="Kohler A."/>
            <person name="Nagy L.G."/>
            <person name="Floudas D."/>
            <person name="Copeland A."/>
            <person name="Barry K.W."/>
            <person name="Cichocki N."/>
            <person name="Veneault-Fourrey C."/>
            <person name="LaButti K."/>
            <person name="Lindquist E.A."/>
            <person name="Lipzen A."/>
            <person name="Lundell T."/>
            <person name="Morin E."/>
            <person name="Murat C."/>
            <person name="Sun H."/>
            <person name="Tunlid A."/>
            <person name="Henrissat B."/>
            <person name="Grigoriev I.V."/>
            <person name="Hibbett D.S."/>
            <person name="Martin F."/>
            <person name="Nordberg H.P."/>
            <person name="Cantor M.N."/>
            <person name="Hua S.X."/>
        </authorList>
    </citation>
    <scope>NUCLEOTIDE SEQUENCE [LARGE SCALE GENOMIC DNA]</scope>
    <source>
        <strain evidence="1 2">MUT 4182</strain>
    </source>
</reference>
<evidence type="ECO:0000313" key="2">
    <source>
        <dbReference type="Proteomes" id="UP000054248"/>
    </source>
</evidence>
<dbReference type="Proteomes" id="UP000054248">
    <property type="component" value="Unassembled WGS sequence"/>
</dbReference>
<reference evidence="2" key="2">
    <citation type="submission" date="2015-01" db="EMBL/GenBank/DDBJ databases">
        <title>Evolutionary Origins and Diversification of the Mycorrhizal Mutualists.</title>
        <authorList>
            <consortium name="DOE Joint Genome Institute"/>
            <consortium name="Mycorrhizal Genomics Consortium"/>
            <person name="Kohler A."/>
            <person name="Kuo A."/>
            <person name="Nagy L.G."/>
            <person name="Floudas D."/>
            <person name="Copeland A."/>
            <person name="Barry K.W."/>
            <person name="Cichocki N."/>
            <person name="Veneault-Fourrey C."/>
            <person name="LaButti K."/>
            <person name="Lindquist E.A."/>
            <person name="Lipzen A."/>
            <person name="Lundell T."/>
            <person name="Morin E."/>
            <person name="Murat C."/>
            <person name="Riley R."/>
            <person name="Ohm R."/>
            <person name="Sun H."/>
            <person name="Tunlid A."/>
            <person name="Henrissat B."/>
            <person name="Grigoriev I.V."/>
            <person name="Hibbett D.S."/>
            <person name="Martin F."/>
        </authorList>
    </citation>
    <scope>NUCLEOTIDE SEQUENCE [LARGE SCALE GENOMIC DNA]</scope>
    <source>
        <strain evidence="2">MUT 4182</strain>
    </source>
</reference>